<name>A0A388KWF9_CHABU</name>
<reference evidence="2 3" key="1">
    <citation type="journal article" date="2018" name="Cell">
        <title>The Chara Genome: Secondary Complexity and Implications for Plant Terrestrialization.</title>
        <authorList>
            <person name="Nishiyama T."/>
            <person name="Sakayama H."/>
            <person name="Vries J.D."/>
            <person name="Buschmann H."/>
            <person name="Saint-Marcoux D."/>
            <person name="Ullrich K.K."/>
            <person name="Haas F.B."/>
            <person name="Vanderstraeten L."/>
            <person name="Becker D."/>
            <person name="Lang D."/>
            <person name="Vosolsobe S."/>
            <person name="Rombauts S."/>
            <person name="Wilhelmsson P.K.I."/>
            <person name="Janitza P."/>
            <person name="Kern R."/>
            <person name="Heyl A."/>
            <person name="Rumpler F."/>
            <person name="Villalobos L.I.A.C."/>
            <person name="Clay J.M."/>
            <person name="Skokan R."/>
            <person name="Toyoda A."/>
            <person name="Suzuki Y."/>
            <person name="Kagoshima H."/>
            <person name="Schijlen E."/>
            <person name="Tajeshwar N."/>
            <person name="Catarino B."/>
            <person name="Hetherington A.J."/>
            <person name="Saltykova A."/>
            <person name="Bonnot C."/>
            <person name="Breuninger H."/>
            <person name="Symeonidi A."/>
            <person name="Radhakrishnan G.V."/>
            <person name="Van Nieuwerburgh F."/>
            <person name="Deforce D."/>
            <person name="Chang C."/>
            <person name="Karol K.G."/>
            <person name="Hedrich R."/>
            <person name="Ulvskov P."/>
            <person name="Glockner G."/>
            <person name="Delwiche C.F."/>
            <person name="Petrasek J."/>
            <person name="Van de Peer Y."/>
            <person name="Friml J."/>
            <person name="Beilby M."/>
            <person name="Dolan L."/>
            <person name="Kohara Y."/>
            <person name="Sugano S."/>
            <person name="Fujiyama A."/>
            <person name="Delaux P.-M."/>
            <person name="Quint M."/>
            <person name="TheiBen G."/>
            <person name="Hagemann M."/>
            <person name="Harholt J."/>
            <person name="Dunand C."/>
            <person name="Zachgo S."/>
            <person name="Langdale J."/>
            <person name="Maumus F."/>
            <person name="Straeten D.V.D."/>
            <person name="Gould S.B."/>
            <person name="Rensing S.A."/>
        </authorList>
    </citation>
    <scope>NUCLEOTIDE SEQUENCE [LARGE SCALE GENOMIC DNA]</scope>
    <source>
        <strain evidence="2 3">S276</strain>
    </source>
</reference>
<feature type="region of interest" description="Disordered" evidence="1">
    <location>
        <begin position="80"/>
        <end position="178"/>
    </location>
</feature>
<dbReference type="Gramene" id="GBG74377">
    <property type="protein sequence ID" value="GBG74377"/>
    <property type="gene ID" value="CBR_g18788"/>
</dbReference>
<dbReference type="STRING" id="69332.A0A388KWF9"/>
<evidence type="ECO:0000313" key="2">
    <source>
        <dbReference type="EMBL" id="GBG74377.1"/>
    </source>
</evidence>
<protein>
    <submittedName>
        <fullName evidence="2">Uncharacterized protein</fullName>
    </submittedName>
</protein>
<dbReference type="EMBL" id="BFEA01000202">
    <property type="protein sequence ID" value="GBG74377.1"/>
    <property type="molecule type" value="Genomic_DNA"/>
</dbReference>
<proteinExistence type="predicted"/>
<evidence type="ECO:0000256" key="1">
    <source>
        <dbReference type="SAM" id="MobiDB-lite"/>
    </source>
</evidence>
<dbReference type="Proteomes" id="UP000265515">
    <property type="component" value="Unassembled WGS sequence"/>
</dbReference>
<accession>A0A388KWF9</accession>
<organism evidence="2 3">
    <name type="scientific">Chara braunii</name>
    <name type="common">Braun's stonewort</name>
    <dbReference type="NCBI Taxonomy" id="69332"/>
    <lineage>
        <taxon>Eukaryota</taxon>
        <taxon>Viridiplantae</taxon>
        <taxon>Streptophyta</taxon>
        <taxon>Charophyceae</taxon>
        <taxon>Charales</taxon>
        <taxon>Characeae</taxon>
        <taxon>Chara</taxon>
    </lineage>
</organism>
<feature type="region of interest" description="Disordered" evidence="1">
    <location>
        <begin position="1"/>
        <end position="34"/>
    </location>
</feature>
<evidence type="ECO:0000313" key="3">
    <source>
        <dbReference type="Proteomes" id="UP000265515"/>
    </source>
</evidence>
<keyword evidence="3" id="KW-1185">Reference proteome</keyword>
<dbReference type="AlphaFoldDB" id="A0A388KWF9"/>
<comment type="caution">
    <text evidence="2">The sequence shown here is derived from an EMBL/GenBank/DDBJ whole genome shotgun (WGS) entry which is preliminary data.</text>
</comment>
<gene>
    <name evidence="2" type="ORF">CBR_g18788</name>
</gene>
<sequence length="543" mass="62326">MAKQLLEKQKEVEDARREAEEKMKKGAEEKAAREEAARVELEKKKAKEEKIQKRSWELKKLLAEQREMYETKLEKIVRRGIKGVNIGKKETAAAAQVQSSSEDEDEEAVLTPLVDKRKRRDSTENVENSPPAETPSKLGKKEDTSTPTSSKRKGRGRPTKAEAQANRMARGDDPWEGVPTGDKFVTESAFRKAVQKTLGSLYPETLQLMCKGAMNPPRRRTGAAKSEKTERALSERWAEHVGRTLGNEWGKNKLHSWLRKWGLKSYIAIPVAIVEKKDLEGLEARLIKRWCPVLNTSGWRDGRNRKVSKKRGRKGRRERKRERAVWFDKEKVLKFSSEGLTGVAKLTDTITAIKGKRRRDVVSSGGKIWAEDWGVIKRRFGESDLLIREEATKLKKAKVLFEEGGTIHFVRIRERKPSDPKLVQQLHQLLRCPWKRNKLGTLGLEELAVLFQNIKTFSRKSTRKTLKAIVDGVVKKKFNVSLRRRLVVGAKYDERIPRAEVRKKLVGKIKQGCSSETEARIRCQKLRLVWRKNQTVDDLLHSH</sequence>